<proteinExistence type="predicted"/>
<accession>A0ABT7WKW7</accession>
<gene>
    <name evidence="1" type="ORF">QTA56_03630</name>
</gene>
<dbReference type="RefSeq" id="WP_267979582.1">
    <property type="nucleotide sequence ID" value="NZ_JAPQKF010000001.1"/>
</dbReference>
<comment type="caution">
    <text evidence="1">The sequence shown here is derived from an EMBL/GenBank/DDBJ whole genome shotgun (WGS) entry which is preliminary data.</text>
</comment>
<sequence>MTAVQLTIAEILFVKYRSMTPNLMDIVKDYYPHLSKAEALRKAGDQAFPFSVFKLDKSKRAPYLVHINDLAKAIEDEYEKSASDHTKLHQ</sequence>
<dbReference type="Pfam" id="PF11112">
    <property type="entry name" value="PyocinActivator"/>
    <property type="match status" value="1"/>
</dbReference>
<protein>
    <submittedName>
        <fullName evidence="1">Pyocin activator PrtN family protein</fullName>
    </submittedName>
</protein>
<dbReference type="EMBL" id="JAUDZE010000001">
    <property type="protein sequence ID" value="MDN0013332.1"/>
    <property type="molecule type" value="Genomic_DNA"/>
</dbReference>
<dbReference type="Proteomes" id="UP001168524">
    <property type="component" value="Unassembled WGS sequence"/>
</dbReference>
<evidence type="ECO:0000313" key="2">
    <source>
        <dbReference type="Proteomes" id="UP001168524"/>
    </source>
</evidence>
<organism evidence="1 2">
    <name type="scientific">Acinetobacter thutiue</name>
    <dbReference type="NCBI Taxonomy" id="2998078"/>
    <lineage>
        <taxon>Bacteria</taxon>
        <taxon>Pseudomonadati</taxon>
        <taxon>Pseudomonadota</taxon>
        <taxon>Gammaproteobacteria</taxon>
        <taxon>Moraxellales</taxon>
        <taxon>Moraxellaceae</taxon>
        <taxon>Acinetobacter</taxon>
    </lineage>
</organism>
<name>A0ABT7WKW7_9GAMM</name>
<keyword evidence="2" id="KW-1185">Reference proteome</keyword>
<dbReference type="InterPro" id="IPR020518">
    <property type="entry name" value="Tscrpt_reg_PrtN"/>
</dbReference>
<evidence type="ECO:0000313" key="1">
    <source>
        <dbReference type="EMBL" id="MDN0013332.1"/>
    </source>
</evidence>
<reference evidence="1" key="1">
    <citation type="submission" date="2023-06" db="EMBL/GenBank/DDBJ databases">
        <title>Two novel species of Acinetobacter isolated from motorbike repairing workshop in Vietnam.</title>
        <authorList>
            <person name="Le N.T.T."/>
        </authorList>
    </citation>
    <scope>NUCLEOTIDE SEQUENCE</scope>
    <source>
        <strain evidence="1">VNH17</strain>
    </source>
</reference>